<dbReference type="InterPro" id="IPR011765">
    <property type="entry name" value="Pept_M16_N"/>
</dbReference>
<accession>A0A1G1V7F3</accession>
<dbReference type="GO" id="GO:0046872">
    <property type="term" value="F:metal ion binding"/>
    <property type="evidence" value="ECO:0007669"/>
    <property type="project" value="InterPro"/>
</dbReference>
<feature type="domain" description="Peptidase M16 N-terminal" evidence="2">
    <location>
        <begin position="13"/>
        <end position="141"/>
    </location>
</feature>
<evidence type="ECO:0000313" key="4">
    <source>
        <dbReference type="EMBL" id="OGY11211.1"/>
    </source>
</evidence>
<comment type="similarity">
    <text evidence="1">Belongs to the peptidase M16 family.</text>
</comment>
<dbReference type="InterPro" id="IPR007863">
    <property type="entry name" value="Peptidase_M16_C"/>
</dbReference>
<dbReference type="Gene3D" id="3.30.830.10">
    <property type="entry name" value="Metalloenzyme, LuxS/M16 peptidase-like"/>
    <property type="match status" value="2"/>
</dbReference>
<dbReference type="Pfam" id="PF00675">
    <property type="entry name" value="Peptidase_M16"/>
    <property type="match status" value="1"/>
</dbReference>
<reference evidence="4 5" key="1">
    <citation type="journal article" date="2016" name="Nat. Commun.">
        <title>Thousands of microbial genomes shed light on interconnected biogeochemical processes in an aquifer system.</title>
        <authorList>
            <person name="Anantharaman K."/>
            <person name="Brown C.T."/>
            <person name="Hug L.A."/>
            <person name="Sharon I."/>
            <person name="Castelle C.J."/>
            <person name="Probst A.J."/>
            <person name="Thomas B.C."/>
            <person name="Singh A."/>
            <person name="Wilkins M.J."/>
            <person name="Karaoz U."/>
            <person name="Brodie E.L."/>
            <person name="Williams K.H."/>
            <person name="Hubbard S.S."/>
            <person name="Banfield J.F."/>
        </authorList>
    </citation>
    <scope>NUCLEOTIDE SEQUENCE [LARGE SCALE GENOMIC DNA]</scope>
</reference>
<feature type="domain" description="Peptidase M16 C-terminal" evidence="3">
    <location>
        <begin position="167"/>
        <end position="346"/>
    </location>
</feature>
<sequence length="432" mass="49646">MLQTFTLKNGIRVASYRMRSLRSIHLRINVKGGSILEEKGQSGLAHFLEHMLIQGIPSLPNAEAMSDFIEGLAGNYNASTGEFTVNFIITVPKTHLEDVIKIASEVFFEPLFPEISLEKERRAITEEIKQRMDSQEYKIGKFVRETRFIKGSALTKAVAGKVKDVAKIKKDDMVAFWRKIFVAKNTYISITGNFEQPDLKKLLKTYFDRYEPKNPSLTIPIFNYKELTKRQVALRFDQKLKSNYIDLSFPSLRLEHDLVLRLRQNIILAILVNLSRSRLFRLLRHQRGLVYGINAGSYTINGLGYTAITSESSQEHLEEVISLIVQELSTFVKNGPTEEELKVTKDFLSNQWLMSFDHPSSIANWIEGDLVWENKIHMPEEMIALIQSTTIKDLVDLMNKHWDFKKVNLVIQGGMKNTAENVKKYSEILKKL</sequence>
<evidence type="ECO:0000313" key="5">
    <source>
        <dbReference type="Proteomes" id="UP000178319"/>
    </source>
</evidence>
<evidence type="ECO:0000256" key="1">
    <source>
        <dbReference type="ARBA" id="ARBA00007261"/>
    </source>
</evidence>
<dbReference type="InterPro" id="IPR050361">
    <property type="entry name" value="MPP/UQCRC_Complex"/>
</dbReference>
<evidence type="ECO:0008006" key="6">
    <source>
        <dbReference type="Google" id="ProtNLM"/>
    </source>
</evidence>
<dbReference type="Proteomes" id="UP000178319">
    <property type="component" value="Unassembled WGS sequence"/>
</dbReference>
<dbReference type="EMBL" id="MHBZ01000021">
    <property type="protein sequence ID" value="OGY11211.1"/>
    <property type="molecule type" value="Genomic_DNA"/>
</dbReference>
<dbReference type="AlphaFoldDB" id="A0A1G1V7F3"/>
<evidence type="ECO:0000259" key="2">
    <source>
        <dbReference type="Pfam" id="PF00675"/>
    </source>
</evidence>
<dbReference type="SUPFAM" id="SSF63411">
    <property type="entry name" value="LuxS/MPP-like metallohydrolase"/>
    <property type="match status" value="2"/>
</dbReference>
<protein>
    <recommendedName>
        <fullName evidence="6">Peptidase M16</fullName>
    </recommendedName>
</protein>
<organism evidence="4 5">
    <name type="scientific">Candidatus Blackburnbacteria bacterium RIFCSPHIGHO2_02_FULL_44_20</name>
    <dbReference type="NCBI Taxonomy" id="1797516"/>
    <lineage>
        <taxon>Bacteria</taxon>
        <taxon>Candidatus Blackburniibacteriota</taxon>
    </lineage>
</organism>
<name>A0A1G1V7F3_9BACT</name>
<dbReference type="InterPro" id="IPR011249">
    <property type="entry name" value="Metalloenz_LuxS/M16"/>
</dbReference>
<dbReference type="PANTHER" id="PTHR11851:SF49">
    <property type="entry name" value="MITOCHONDRIAL-PROCESSING PEPTIDASE SUBUNIT ALPHA"/>
    <property type="match status" value="1"/>
</dbReference>
<dbReference type="PANTHER" id="PTHR11851">
    <property type="entry name" value="METALLOPROTEASE"/>
    <property type="match status" value="1"/>
</dbReference>
<gene>
    <name evidence="4" type="ORF">A3D26_04175</name>
</gene>
<dbReference type="Pfam" id="PF05193">
    <property type="entry name" value="Peptidase_M16_C"/>
    <property type="match status" value="1"/>
</dbReference>
<comment type="caution">
    <text evidence="4">The sequence shown here is derived from an EMBL/GenBank/DDBJ whole genome shotgun (WGS) entry which is preliminary data.</text>
</comment>
<evidence type="ECO:0000259" key="3">
    <source>
        <dbReference type="Pfam" id="PF05193"/>
    </source>
</evidence>
<proteinExistence type="inferred from homology"/>
<dbReference type="STRING" id="1797516.A3D26_04175"/>